<gene>
    <name evidence="1" type="ORF">SAMN05216268_106286</name>
</gene>
<protein>
    <submittedName>
        <fullName evidence="1">Uncharacterized protein</fullName>
    </submittedName>
</protein>
<dbReference type="EMBL" id="FRBK01000006">
    <property type="protein sequence ID" value="SHL81456.1"/>
    <property type="molecule type" value="Genomic_DNA"/>
</dbReference>
<sequence>MVIDHLQAHANEAFTATRISRIVERSSGAIANALDKLVSQGIAKQVTDRPRTFQLADSAVIDIK</sequence>
<evidence type="ECO:0000313" key="2">
    <source>
        <dbReference type="Proteomes" id="UP000184388"/>
    </source>
</evidence>
<evidence type="ECO:0000313" key="1">
    <source>
        <dbReference type="EMBL" id="SHL81456.1"/>
    </source>
</evidence>
<reference evidence="2" key="1">
    <citation type="submission" date="2016-11" db="EMBL/GenBank/DDBJ databases">
        <authorList>
            <person name="Jaros S."/>
            <person name="Januszkiewicz K."/>
            <person name="Wedrychowicz H."/>
        </authorList>
    </citation>
    <scope>NUCLEOTIDE SEQUENCE [LARGE SCALE GENOMIC DNA]</scope>
    <source>
        <strain evidence="2">CGMCC 4.3555</strain>
    </source>
</reference>
<dbReference type="Proteomes" id="UP000184388">
    <property type="component" value="Unassembled WGS sequence"/>
</dbReference>
<comment type="caution">
    <text evidence="1">The sequence shown here is derived from an EMBL/GenBank/DDBJ whole genome shotgun (WGS) entry which is preliminary data.</text>
</comment>
<dbReference type="AlphaFoldDB" id="A0A9X8MU50"/>
<organism evidence="1 2">
    <name type="scientific">Streptomyces yunnanensis</name>
    <dbReference type="NCBI Taxonomy" id="156453"/>
    <lineage>
        <taxon>Bacteria</taxon>
        <taxon>Bacillati</taxon>
        <taxon>Actinomycetota</taxon>
        <taxon>Actinomycetes</taxon>
        <taxon>Kitasatosporales</taxon>
        <taxon>Streptomycetaceae</taxon>
        <taxon>Streptomyces</taxon>
    </lineage>
</organism>
<proteinExistence type="predicted"/>
<accession>A0A9X8MU50</accession>
<name>A0A9X8MU50_9ACTN</name>